<dbReference type="InterPro" id="IPR020019">
    <property type="entry name" value="AcTrfase_PglD-like"/>
</dbReference>
<evidence type="ECO:0000256" key="2">
    <source>
        <dbReference type="ARBA" id="ARBA00022679"/>
    </source>
</evidence>
<dbReference type="RefSeq" id="WP_379956289.1">
    <property type="nucleotide sequence ID" value="NZ_JAUYVI010000004.1"/>
</dbReference>
<dbReference type="Proteomes" id="UP001230156">
    <property type="component" value="Unassembled WGS sequence"/>
</dbReference>
<dbReference type="EMBL" id="JAUYVI010000004">
    <property type="protein sequence ID" value="MDQ7248808.1"/>
    <property type="molecule type" value="Genomic_DNA"/>
</dbReference>
<evidence type="ECO:0000313" key="6">
    <source>
        <dbReference type="Proteomes" id="UP001230156"/>
    </source>
</evidence>
<protein>
    <submittedName>
        <fullName evidence="5">Acetyltransferase</fullName>
    </submittedName>
</protein>
<comment type="similarity">
    <text evidence="1">Belongs to the transferase hexapeptide repeat family.</text>
</comment>
<dbReference type="NCBIfam" id="TIGR03570">
    <property type="entry name" value="NeuD_NnaD"/>
    <property type="match status" value="1"/>
</dbReference>
<evidence type="ECO:0000256" key="3">
    <source>
        <dbReference type="ARBA" id="ARBA00022737"/>
    </source>
</evidence>
<keyword evidence="3" id="KW-0677">Repeat</keyword>
<comment type="caution">
    <text evidence="5">The sequence shown here is derived from an EMBL/GenBank/DDBJ whole genome shotgun (WGS) entry which is preliminary data.</text>
</comment>
<dbReference type="Gene3D" id="3.40.50.20">
    <property type="match status" value="1"/>
</dbReference>
<evidence type="ECO:0000256" key="1">
    <source>
        <dbReference type="ARBA" id="ARBA00007274"/>
    </source>
</evidence>
<dbReference type="Gene3D" id="2.160.10.10">
    <property type="entry name" value="Hexapeptide repeat proteins"/>
    <property type="match status" value="1"/>
</dbReference>
<evidence type="ECO:0000313" key="5">
    <source>
        <dbReference type="EMBL" id="MDQ7248808.1"/>
    </source>
</evidence>
<dbReference type="SUPFAM" id="SSF51161">
    <property type="entry name" value="Trimeric LpxA-like enzymes"/>
    <property type="match status" value="1"/>
</dbReference>
<keyword evidence="6" id="KW-1185">Reference proteome</keyword>
<feature type="domain" description="PglD N-terminal" evidence="4">
    <location>
        <begin position="10"/>
        <end position="75"/>
    </location>
</feature>
<sequence>MSKPPLVRPIIILGGGGHARVVIDALRCAGHVIAGVIDPKSDVAETLPEDVTWLGKDLSAARPGEVQVAIGVGSIDVGARNPRPTLFAEAKAGGFEILSVRHPSAIVAGDVELGEGSQIMAGAILQPGVRLGVNCIVNTGASLDHDCWIGDHVHIAPRAVLSGTVAVGDGSHLGTGAIVIQGIRIGSEAMIAAGAVVTRDVAATARVKPGNTETVQR</sequence>
<dbReference type="PANTHER" id="PTHR43300:SF7">
    <property type="entry name" value="UDP-N-ACETYLBACILLOSAMINE N-ACETYLTRANSFERASE"/>
    <property type="match status" value="1"/>
</dbReference>
<dbReference type="CDD" id="cd03360">
    <property type="entry name" value="LbH_AT_putative"/>
    <property type="match status" value="1"/>
</dbReference>
<proteinExistence type="inferred from homology"/>
<reference evidence="6" key="1">
    <citation type="submission" date="2023-08" db="EMBL/GenBank/DDBJ databases">
        <title>Rhodospirillaceae gen. nov., a novel taxon isolated from the Yangtze River Yuezi River estuary sludge.</title>
        <authorList>
            <person name="Ruan L."/>
        </authorList>
    </citation>
    <scope>NUCLEOTIDE SEQUENCE [LARGE SCALE GENOMIC DNA]</scope>
    <source>
        <strain evidence="6">R-7</strain>
    </source>
</reference>
<dbReference type="PANTHER" id="PTHR43300">
    <property type="entry name" value="ACETYLTRANSFERASE"/>
    <property type="match status" value="1"/>
</dbReference>
<dbReference type="PROSITE" id="PS00101">
    <property type="entry name" value="HEXAPEP_TRANSFERASES"/>
    <property type="match status" value="1"/>
</dbReference>
<evidence type="ECO:0000259" key="4">
    <source>
        <dbReference type="Pfam" id="PF17836"/>
    </source>
</evidence>
<dbReference type="InterPro" id="IPR011004">
    <property type="entry name" value="Trimer_LpxA-like_sf"/>
</dbReference>
<name>A0ABU0YM51_9PROT</name>
<gene>
    <name evidence="5" type="ORF">Q8A70_14075</name>
</gene>
<dbReference type="InterPro" id="IPR041561">
    <property type="entry name" value="PglD_N"/>
</dbReference>
<dbReference type="InterPro" id="IPR050179">
    <property type="entry name" value="Trans_hexapeptide_repeat"/>
</dbReference>
<dbReference type="Pfam" id="PF17836">
    <property type="entry name" value="PglD_N"/>
    <property type="match status" value="1"/>
</dbReference>
<dbReference type="InterPro" id="IPR018357">
    <property type="entry name" value="Hexapep_transf_CS"/>
</dbReference>
<organism evidence="5 6">
    <name type="scientific">Dongia sedimenti</name>
    <dbReference type="NCBI Taxonomy" id="3064282"/>
    <lineage>
        <taxon>Bacteria</taxon>
        <taxon>Pseudomonadati</taxon>
        <taxon>Pseudomonadota</taxon>
        <taxon>Alphaproteobacteria</taxon>
        <taxon>Rhodospirillales</taxon>
        <taxon>Dongiaceae</taxon>
        <taxon>Dongia</taxon>
    </lineage>
</organism>
<keyword evidence="2" id="KW-0808">Transferase</keyword>
<accession>A0ABU0YM51</accession>